<evidence type="ECO:0000256" key="2">
    <source>
        <dbReference type="ARBA" id="ARBA00006833"/>
    </source>
</evidence>
<evidence type="ECO:0000256" key="11">
    <source>
        <dbReference type="ARBA" id="ARBA00023065"/>
    </source>
</evidence>
<evidence type="ECO:0000313" key="14">
    <source>
        <dbReference type="Proteomes" id="UP000515146"/>
    </source>
</evidence>
<keyword evidence="8" id="KW-0256">Endoplasmic reticulum</keyword>
<dbReference type="RefSeq" id="XP_027199980.1">
    <property type="nucleotide sequence ID" value="XM_027344179.1"/>
</dbReference>
<dbReference type="InterPro" id="IPR009567">
    <property type="entry name" value="SARAF"/>
</dbReference>
<evidence type="ECO:0000313" key="15">
    <source>
        <dbReference type="RefSeq" id="XP_027199980.1"/>
    </source>
</evidence>
<gene>
    <name evidence="15" type="primary">LOC113794093</name>
</gene>
<dbReference type="AlphaFoldDB" id="A0A6P6Y3Z4"/>
<keyword evidence="11" id="KW-0406">Ion transport</keyword>
<comment type="similarity">
    <text evidence="2">Belongs to the SARAF family.</text>
</comment>
<evidence type="ECO:0000256" key="5">
    <source>
        <dbReference type="ARBA" id="ARBA00022568"/>
    </source>
</evidence>
<accession>A0A6P6Y3Z4</accession>
<evidence type="ECO:0000256" key="3">
    <source>
        <dbReference type="ARBA" id="ARBA00016584"/>
    </source>
</evidence>
<keyword evidence="9" id="KW-0106">Calcium</keyword>
<name>A0A6P6Y3Z4_DERPT</name>
<dbReference type="KEGG" id="dpte:113794093"/>
<dbReference type="InParanoid" id="A0A6P6Y3Z4"/>
<dbReference type="OrthoDB" id="20303at2759"/>
<keyword evidence="7" id="KW-0732">Signal</keyword>
<organism evidence="14 15">
    <name type="scientific">Dermatophagoides pteronyssinus</name>
    <name type="common">European house dust mite</name>
    <dbReference type="NCBI Taxonomy" id="6956"/>
    <lineage>
        <taxon>Eukaryota</taxon>
        <taxon>Metazoa</taxon>
        <taxon>Ecdysozoa</taxon>
        <taxon>Arthropoda</taxon>
        <taxon>Chelicerata</taxon>
        <taxon>Arachnida</taxon>
        <taxon>Acari</taxon>
        <taxon>Acariformes</taxon>
        <taxon>Sarcoptiformes</taxon>
        <taxon>Astigmata</taxon>
        <taxon>Psoroptidia</taxon>
        <taxon>Analgoidea</taxon>
        <taxon>Pyroglyphidae</taxon>
        <taxon>Dermatophagoidinae</taxon>
        <taxon>Dermatophagoides</taxon>
    </lineage>
</organism>
<keyword evidence="10" id="KW-1133">Transmembrane helix</keyword>
<evidence type="ECO:0000256" key="13">
    <source>
        <dbReference type="ARBA" id="ARBA00031116"/>
    </source>
</evidence>
<evidence type="ECO:0000256" key="4">
    <source>
        <dbReference type="ARBA" id="ARBA00022448"/>
    </source>
</evidence>
<dbReference type="PANTHER" id="PTHR15929">
    <property type="entry name" value="STORE-OPERATED CALCIUM ENTRY-ASSOCIATED REGULATORY FACTOR"/>
    <property type="match status" value="1"/>
</dbReference>
<evidence type="ECO:0000256" key="7">
    <source>
        <dbReference type="ARBA" id="ARBA00022729"/>
    </source>
</evidence>
<sequence length="324" mass="35486">MNIHRKYLLLLLTLVMMIAMVMAQNNDRIKLKDIQTLTLYSDRWTQSRLTSPIQQLTCVGGYCNKVKIPTAQCYNRGSDGRSIQWECKAEMPSKYKFGQLDMSCEFYDSPEDEYVLAGSCGLRYTIEKRSLVDGGAGHQPGGNYFGNANQMKPKSTSNESFSFIPIIIIALIIFFIYYKCLRKKSKPNQTDSHPANDANQYPFFARPTAPPAPGFRPDLFDQQSPPQQPLQQPMGHGYPNYGGGIGGGTSGGKSNFLPGLLGGAAAGGLMGYLFGASQNRTVPDYGGDNFSRPSTIDTFGNSSFDIDDGGGMIESTGFASTSER</sequence>
<comment type="subcellular location">
    <subcellularLocation>
        <location evidence="1">Endoplasmic reticulum membrane</location>
        <topology evidence="1">Single-pass type I membrane protein</topology>
    </subcellularLocation>
</comment>
<dbReference type="PANTHER" id="PTHR15929:SF0">
    <property type="entry name" value="STORE-OPERATED CALCIUM ENTRY-ASSOCIATED REGULATORY FACTOR"/>
    <property type="match status" value="1"/>
</dbReference>
<dbReference type="Proteomes" id="UP000515146">
    <property type="component" value="Unplaced"/>
</dbReference>
<proteinExistence type="inferred from homology"/>
<keyword evidence="12" id="KW-0472">Membrane</keyword>
<evidence type="ECO:0000256" key="6">
    <source>
        <dbReference type="ARBA" id="ARBA00022692"/>
    </source>
</evidence>
<dbReference type="Pfam" id="PF06682">
    <property type="entry name" value="SARAF"/>
    <property type="match status" value="1"/>
</dbReference>
<dbReference type="GO" id="GO:2001256">
    <property type="term" value="P:regulation of store-operated calcium entry"/>
    <property type="evidence" value="ECO:0007669"/>
    <property type="project" value="InterPro"/>
</dbReference>
<keyword evidence="5" id="KW-0109">Calcium transport</keyword>
<evidence type="ECO:0000256" key="8">
    <source>
        <dbReference type="ARBA" id="ARBA00022824"/>
    </source>
</evidence>
<keyword evidence="14" id="KW-1185">Reference proteome</keyword>
<evidence type="ECO:0000256" key="1">
    <source>
        <dbReference type="ARBA" id="ARBA00004115"/>
    </source>
</evidence>
<keyword evidence="6" id="KW-0812">Transmembrane</keyword>
<evidence type="ECO:0000256" key="9">
    <source>
        <dbReference type="ARBA" id="ARBA00022837"/>
    </source>
</evidence>
<dbReference type="GO" id="GO:0005789">
    <property type="term" value="C:endoplasmic reticulum membrane"/>
    <property type="evidence" value="ECO:0007669"/>
    <property type="project" value="UniProtKB-SubCell"/>
</dbReference>
<evidence type="ECO:0000256" key="12">
    <source>
        <dbReference type="ARBA" id="ARBA00023136"/>
    </source>
</evidence>
<dbReference type="GO" id="GO:0006816">
    <property type="term" value="P:calcium ion transport"/>
    <property type="evidence" value="ECO:0007669"/>
    <property type="project" value="UniProtKB-KW"/>
</dbReference>
<protein>
    <recommendedName>
        <fullName evidence="3">Store-operated calcium entry-associated regulatory factor</fullName>
    </recommendedName>
    <alternativeName>
        <fullName evidence="13">Transmembrane protein 66</fullName>
    </alternativeName>
</protein>
<keyword evidence="4" id="KW-0813">Transport</keyword>
<evidence type="ECO:0000256" key="10">
    <source>
        <dbReference type="ARBA" id="ARBA00022989"/>
    </source>
</evidence>
<reference evidence="15" key="1">
    <citation type="submission" date="2025-08" db="UniProtKB">
        <authorList>
            <consortium name="RefSeq"/>
        </authorList>
    </citation>
    <scope>IDENTIFICATION</scope>
    <source>
        <strain evidence="15">Airmid</strain>
    </source>
</reference>
<dbReference type="OMA" id="AGHIESW"/>